<evidence type="ECO:0000313" key="3">
    <source>
        <dbReference type="Proteomes" id="UP001230207"/>
    </source>
</evidence>
<evidence type="ECO:0000256" key="1">
    <source>
        <dbReference type="SAM" id="MobiDB-lite"/>
    </source>
</evidence>
<proteinExistence type="predicted"/>
<dbReference type="EMBL" id="JAUSVF010000001">
    <property type="protein sequence ID" value="MDQ0318948.1"/>
    <property type="molecule type" value="Genomic_DNA"/>
</dbReference>
<reference evidence="2 3" key="1">
    <citation type="submission" date="2023-07" db="EMBL/GenBank/DDBJ databases">
        <title>Genomic Encyclopedia of Type Strains, Phase IV (KMG-IV): sequencing the most valuable type-strain genomes for metagenomic binning, comparative biology and taxonomic classification.</title>
        <authorList>
            <person name="Goeker M."/>
        </authorList>
    </citation>
    <scope>NUCLEOTIDE SEQUENCE [LARGE SCALE GENOMIC DNA]</scope>
    <source>
        <strain evidence="2 3">DSM 1112</strain>
    </source>
</reference>
<feature type="region of interest" description="Disordered" evidence="1">
    <location>
        <begin position="1"/>
        <end position="94"/>
    </location>
</feature>
<protein>
    <submittedName>
        <fullName evidence="2">Uncharacterized protein</fullName>
    </submittedName>
</protein>
<dbReference type="Proteomes" id="UP001230207">
    <property type="component" value="Unassembled WGS sequence"/>
</dbReference>
<evidence type="ECO:0000313" key="2">
    <source>
        <dbReference type="EMBL" id="MDQ0318948.1"/>
    </source>
</evidence>
<comment type="caution">
    <text evidence="2">The sequence shown here is derived from an EMBL/GenBank/DDBJ whole genome shotgun (WGS) entry which is preliminary data.</text>
</comment>
<sequence length="94" mass="10093">MEKDEDQANGSLPSKPVRSRAAEAERQAEARRERAAKTLRENLLRRKQQGRARRAGAPDEASGLPGARIDAASGSATPAEDEPRAAVNSRESGE</sequence>
<organism evidence="2 3">
    <name type="scientific">Pararhizobium capsulatum DSM 1112</name>
    <dbReference type="NCBI Taxonomy" id="1121113"/>
    <lineage>
        <taxon>Bacteria</taxon>
        <taxon>Pseudomonadati</taxon>
        <taxon>Pseudomonadota</taxon>
        <taxon>Alphaproteobacteria</taxon>
        <taxon>Hyphomicrobiales</taxon>
        <taxon>Rhizobiaceae</taxon>
        <taxon>Rhizobium/Agrobacterium group</taxon>
        <taxon>Pararhizobium</taxon>
    </lineage>
</organism>
<name>A0ABU0BL22_9HYPH</name>
<keyword evidence="3" id="KW-1185">Reference proteome</keyword>
<gene>
    <name evidence="2" type="ORF">QO002_001086</name>
</gene>
<feature type="compositionally biased region" description="Basic residues" evidence="1">
    <location>
        <begin position="45"/>
        <end position="54"/>
    </location>
</feature>
<feature type="compositionally biased region" description="Basic and acidic residues" evidence="1">
    <location>
        <begin position="20"/>
        <end position="44"/>
    </location>
</feature>
<accession>A0ABU0BL22</accession>